<proteinExistence type="predicted"/>
<evidence type="ECO:0000256" key="1">
    <source>
        <dbReference type="ARBA" id="ARBA00022801"/>
    </source>
</evidence>
<comment type="caution">
    <text evidence="4">The sequence shown here is derived from an EMBL/GenBank/DDBJ whole genome shotgun (WGS) entry which is preliminary data.</text>
</comment>
<dbReference type="PANTHER" id="PTHR38121:SF2">
    <property type="entry name" value="ACYLTRANSFERASE 3 DOMAIN-CONTAINING PROTEIN"/>
    <property type="match status" value="1"/>
</dbReference>
<name>A0ABQ2F577_9DEIO</name>
<evidence type="ECO:0000313" key="5">
    <source>
        <dbReference type="Proteomes" id="UP000647587"/>
    </source>
</evidence>
<dbReference type="Proteomes" id="UP000647587">
    <property type="component" value="Unassembled WGS sequence"/>
</dbReference>
<dbReference type="InterPro" id="IPR000757">
    <property type="entry name" value="Beta-glucanase-like"/>
</dbReference>
<dbReference type="SUPFAM" id="SSF89260">
    <property type="entry name" value="Collagen-binding domain"/>
    <property type="match status" value="1"/>
</dbReference>
<dbReference type="CDD" id="cd00413">
    <property type="entry name" value="Glyco_hydrolase_16"/>
    <property type="match status" value="1"/>
</dbReference>
<dbReference type="RefSeq" id="WP_189012233.1">
    <property type="nucleotide sequence ID" value="NZ_BMPP01000040.1"/>
</dbReference>
<evidence type="ECO:0000256" key="2">
    <source>
        <dbReference type="ARBA" id="ARBA00023295"/>
    </source>
</evidence>
<dbReference type="Pfam" id="PF00722">
    <property type="entry name" value="Glyco_hydro_16"/>
    <property type="match status" value="1"/>
</dbReference>
<dbReference type="Gene3D" id="2.60.120.380">
    <property type="match status" value="1"/>
</dbReference>
<dbReference type="Gene3D" id="2.60.120.200">
    <property type="match status" value="1"/>
</dbReference>
<organism evidence="4 5">
    <name type="scientific">Deinococcus malanensis</name>
    <dbReference type="NCBI Taxonomy" id="1706855"/>
    <lineage>
        <taxon>Bacteria</taxon>
        <taxon>Thermotogati</taxon>
        <taxon>Deinococcota</taxon>
        <taxon>Deinococci</taxon>
        <taxon>Deinococcales</taxon>
        <taxon>Deinococcaceae</taxon>
        <taxon>Deinococcus</taxon>
    </lineage>
</organism>
<dbReference type="PRINTS" id="PR00737">
    <property type="entry name" value="GLHYDRLASE16"/>
</dbReference>
<keyword evidence="1" id="KW-0378">Hydrolase</keyword>
<sequence>MLIPKAFPHLILTTGLGLTLAACSNITTPASHARITDTPSSEHDVVHPTLETHNVTGSWRDDFHTLDTARWWVSNSGWTPFWARDGLTGNWNTSNVTVNAGYLIMKLDVSAGLIANAAELATSTRYGYGTYEARLRAASTSADPAVRGVGTSGNITGFFSFVNDSETEIDHEIEGQNRTIDWMGAWQTTNRHDYGTGGTGADLSQDFHTYRWDWTPTRIDFYIDGVLKRTTTSVVPTAAAHLMFNLWPTNSTGWGGLATAGTQYMLVDYVSFSPLGSTPPATDPIKIPTDDTPAGALSLTKATSGSGTLSSSDTQDWYTFTSTDLGGRATVSLTTGWNSDLEIYTPDGTTLLGSSRRSKSNADSVTLTLQANTRYYARVVWASRTPSYTLSATGAVR</sequence>
<protein>
    <recommendedName>
        <fullName evidence="3">GH16 domain-containing protein</fullName>
    </recommendedName>
</protein>
<dbReference type="InterPro" id="IPR013320">
    <property type="entry name" value="ConA-like_dom_sf"/>
</dbReference>
<dbReference type="EMBL" id="BMPP01000040">
    <property type="protein sequence ID" value="GGK43529.1"/>
    <property type="molecule type" value="Genomic_DNA"/>
</dbReference>
<dbReference type="PANTHER" id="PTHR38121">
    <property type="entry name" value="GH16 DOMAIN-CONTAINING PROTEIN"/>
    <property type="match status" value="1"/>
</dbReference>
<gene>
    <name evidence="4" type="ORF">GCM10008955_41600</name>
</gene>
<dbReference type="PROSITE" id="PS51257">
    <property type="entry name" value="PROKAR_LIPOPROTEIN"/>
    <property type="match status" value="1"/>
</dbReference>
<dbReference type="SUPFAM" id="SSF49899">
    <property type="entry name" value="Concanavalin A-like lectins/glucanases"/>
    <property type="match status" value="1"/>
</dbReference>
<evidence type="ECO:0000259" key="3">
    <source>
        <dbReference type="PROSITE" id="PS51762"/>
    </source>
</evidence>
<feature type="domain" description="GH16" evidence="3">
    <location>
        <begin position="21"/>
        <end position="278"/>
    </location>
</feature>
<accession>A0ABQ2F577</accession>
<keyword evidence="5" id="KW-1185">Reference proteome</keyword>
<keyword evidence="2" id="KW-0326">Glycosidase</keyword>
<reference evidence="5" key="1">
    <citation type="journal article" date="2019" name="Int. J. Syst. Evol. Microbiol.">
        <title>The Global Catalogue of Microorganisms (GCM) 10K type strain sequencing project: providing services to taxonomists for standard genome sequencing and annotation.</title>
        <authorList>
            <consortium name="The Broad Institute Genomics Platform"/>
            <consortium name="The Broad Institute Genome Sequencing Center for Infectious Disease"/>
            <person name="Wu L."/>
            <person name="Ma J."/>
        </authorList>
    </citation>
    <scope>NUCLEOTIDE SEQUENCE [LARGE SCALE GENOMIC DNA]</scope>
    <source>
        <strain evidence="5">JCM 30331</strain>
    </source>
</reference>
<dbReference type="PROSITE" id="PS51762">
    <property type="entry name" value="GH16_2"/>
    <property type="match status" value="1"/>
</dbReference>
<dbReference type="InterPro" id="IPR008264">
    <property type="entry name" value="Beta_glucanase"/>
</dbReference>
<evidence type="ECO:0000313" key="4">
    <source>
        <dbReference type="EMBL" id="GGK43529.1"/>
    </source>
</evidence>